<evidence type="ECO:0000256" key="1">
    <source>
        <dbReference type="SAM" id="MobiDB-lite"/>
    </source>
</evidence>
<dbReference type="Proteomes" id="UP000077069">
    <property type="component" value="Unassembled WGS sequence"/>
</dbReference>
<evidence type="ECO:0000313" key="3">
    <source>
        <dbReference type="Proteomes" id="UP000077069"/>
    </source>
</evidence>
<protein>
    <submittedName>
        <fullName evidence="2">Uncharacterized protein</fullName>
    </submittedName>
</protein>
<feature type="compositionally biased region" description="Polar residues" evidence="1">
    <location>
        <begin position="26"/>
        <end position="45"/>
    </location>
</feature>
<dbReference type="RefSeq" id="XP_018041578.1">
    <property type="nucleotide sequence ID" value="XM_018184395.1"/>
</dbReference>
<name>A0A177CUL8_9PLEO</name>
<sequence length="155" mass="16279">MGDGENFNLDEESDDEDDYDEDGINLSPNQESAQSTNTILSSTDMMPSPTGGAWFSPDGHDDELMALFSSHDAFPTIPPAANFAQEPLASNLGTLEHSLLSVKRPLHPETGQLSFINNTTRAEANGLGQIQGNSAGDPAIPLSPGGGGFFTGAKL</sequence>
<dbReference type="EMBL" id="KV441548">
    <property type="protein sequence ID" value="OAG11213.1"/>
    <property type="molecule type" value="Genomic_DNA"/>
</dbReference>
<reference evidence="2 3" key="1">
    <citation type="submission" date="2016-05" db="EMBL/GenBank/DDBJ databases">
        <title>Comparative analysis of secretome profiles of manganese(II)-oxidizing ascomycete fungi.</title>
        <authorList>
            <consortium name="DOE Joint Genome Institute"/>
            <person name="Zeiner C.A."/>
            <person name="Purvine S.O."/>
            <person name="Zink E.M."/>
            <person name="Wu S."/>
            <person name="Pasa-Tolic L."/>
            <person name="Chaput D.L."/>
            <person name="Haridas S."/>
            <person name="Grigoriev I.V."/>
            <person name="Santelli C.M."/>
            <person name="Hansel C.M."/>
        </authorList>
    </citation>
    <scope>NUCLEOTIDE SEQUENCE [LARGE SCALE GENOMIC DNA]</scope>
    <source>
        <strain evidence="2 3">AP3s5-JAC2a</strain>
    </source>
</reference>
<dbReference type="AlphaFoldDB" id="A0A177CUL8"/>
<proteinExistence type="predicted"/>
<accession>A0A177CUL8</accession>
<feature type="non-terminal residue" evidence="2">
    <location>
        <position position="155"/>
    </location>
</feature>
<organism evidence="2 3">
    <name type="scientific">Paraphaeosphaeria sporulosa</name>
    <dbReference type="NCBI Taxonomy" id="1460663"/>
    <lineage>
        <taxon>Eukaryota</taxon>
        <taxon>Fungi</taxon>
        <taxon>Dikarya</taxon>
        <taxon>Ascomycota</taxon>
        <taxon>Pezizomycotina</taxon>
        <taxon>Dothideomycetes</taxon>
        <taxon>Pleosporomycetidae</taxon>
        <taxon>Pleosporales</taxon>
        <taxon>Massarineae</taxon>
        <taxon>Didymosphaeriaceae</taxon>
        <taxon>Paraphaeosphaeria</taxon>
    </lineage>
</organism>
<keyword evidence="3" id="KW-1185">Reference proteome</keyword>
<gene>
    <name evidence="2" type="ORF">CC84DRAFT_1253722</name>
</gene>
<feature type="compositionally biased region" description="Acidic residues" evidence="1">
    <location>
        <begin position="8"/>
        <end position="23"/>
    </location>
</feature>
<dbReference type="GeneID" id="28767881"/>
<evidence type="ECO:0000313" key="2">
    <source>
        <dbReference type="EMBL" id="OAG11213.1"/>
    </source>
</evidence>
<feature type="region of interest" description="Disordered" evidence="1">
    <location>
        <begin position="1"/>
        <end position="58"/>
    </location>
</feature>
<dbReference type="InParanoid" id="A0A177CUL8"/>